<feature type="domain" description="VWFC" evidence="6">
    <location>
        <begin position="501"/>
        <end position="560"/>
    </location>
</feature>
<evidence type="ECO:0000256" key="1">
    <source>
        <dbReference type="ARBA" id="ARBA00004613"/>
    </source>
</evidence>
<dbReference type="SMART" id="SM00214">
    <property type="entry name" value="VWC"/>
    <property type="match status" value="9"/>
</dbReference>
<reference evidence="8" key="2">
    <citation type="submission" date="2025-09" db="UniProtKB">
        <authorList>
            <consortium name="Ensembl"/>
        </authorList>
    </citation>
    <scope>IDENTIFICATION</scope>
</reference>
<dbReference type="SMART" id="SM00215">
    <property type="entry name" value="VWC_out"/>
    <property type="match status" value="6"/>
</dbReference>
<dbReference type="PROSITE" id="PS01208">
    <property type="entry name" value="VWFC_1"/>
    <property type="match status" value="6"/>
</dbReference>
<dbReference type="PANTHER" id="PTHR46698">
    <property type="entry name" value="CROSSVEINLESS 2"/>
    <property type="match status" value="1"/>
</dbReference>
<proteinExistence type="predicted"/>
<dbReference type="Gene3D" id="6.20.200.20">
    <property type="match status" value="6"/>
</dbReference>
<accession>A0A8D0GN55</accession>
<name>A0A8D0GN55_SPHPU</name>
<dbReference type="SUPFAM" id="SSF57603">
    <property type="entry name" value="FnI-like domain"/>
    <property type="match status" value="9"/>
</dbReference>
<evidence type="ECO:0000313" key="9">
    <source>
        <dbReference type="Proteomes" id="UP000694392"/>
    </source>
</evidence>
<keyword evidence="9" id="KW-1185">Reference proteome</keyword>
<dbReference type="GO" id="GO:0002244">
    <property type="term" value="P:hematopoietic progenitor cell differentiation"/>
    <property type="evidence" value="ECO:0007669"/>
    <property type="project" value="Ensembl"/>
</dbReference>
<dbReference type="SMART" id="SM00832">
    <property type="entry name" value="C8"/>
    <property type="match status" value="1"/>
</dbReference>
<dbReference type="CDD" id="cd19941">
    <property type="entry name" value="TIL"/>
    <property type="match status" value="1"/>
</dbReference>
<feature type="domain" description="VWFC" evidence="6">
    <location>
        <begin position="84"/>
        <end position="139"/>
    </location>
</feature>
<dbReference type="OMA" id="CIACTCR"/>
<evidence type="ECO:0000256" key="4">
    <source>
        <dbReference type="ARBA" id="ARBA00022737"/>
    </source>
</evidence>
<sequence>QPSCSNPLTPPSQRTQESWLPNSELLARVKALEGCECRPPPCLWGGRRYEDGATWEKDACTACVCARGQPQCVLHQDRPHCLGCIHEGQSYRHGDAFSMDICTSCRCLAGTVQCQRVMCPELACQESYKPPGECCPVCRPGEEVELGGRGGRSGEGSSELQFASRPAPCLLQRSLVRCSPIQCPPSRCPQPLPRAGQCCPTCPGCRPGGGGALWCAPGGDAAAKPSNLCIIRVSPTPASVPLGCRLATALEWRQVLVHWESTRSAPWRAPSPSSCACGCHRGLLGGLCCFSDSAAGGGIGPGTGTVGRCQAHPPANHTPPLSLPAVCVLDGVEFEDGTEWEPDGDPCSTCTCLNGEPVCGASQCPPVACQHPAQLLGACCPSCDRCAYNQRVYSNGQEFPDPDSPCQHCQCLNGSVYCSLITCPTVICPRPEKRPGHCCPKCPDCTFESQVVPDGKEFSHPRNPCQACVCHSGELRCTERPCPGALCPHPLPGSCCQNNCNGCNYAGKEYPNGAQFPHPTDRCRECHCINGHVQCLSRRCPPLLCPEPFLRPEDCCPQCPVKWAGLSVPYWSVRVPTRSGLSFPHPPLFPCPRQSQASEMYSWVRLVSGAGREPPPCSVPRGCFYKGKELPNGEQFPEPGDPCSLCSCWEGSVSCQPRACPLLECPFPAPGPCCQACEGGLLLVDGEGDARVCVCAGGGVWTCQFPCPPQGSEMSLALEPGDLCPTFPRMLHFLELGHVDSRGQHSLTAPLACPTDCAYLEERYLNGQEFPDPQDACSRCSCLDGFVTCAKKPCYQAGCSHPISLPGQCCPVCQGERRGRAARGIGTKVAAWQGCTAWSSHQRGTERQGGRAPANYPPWLTAAPRHAGCFYNGITIGNGQSFANPAEPHCSQCTCRVSGAKVDPGNACSYQGQRFQSNEHWQVDACTSCTCLSGEVHCRNQRCPPATCAADETPALIPGMCCPHCIPRPAACVAFGDPHYRTFDGKMLHFQGACTYVLAQDCDAGDFSIHVTNDDRGRQGVSWTKEVAVLIGDTRVQLLQDWLVLVDSQTVTLPFLKEPHLYIERKASTILCPLPPQVLWNGRSHLELSVPGTYKGQTCGLCGNFNSFPQDDLRLRSGQLATSEAAFGNSWKVPGANSTGPGGCADGADVDPCRESGYRSRREANARCKVLKSRLFERCHVAVPPEPFFAACVYDLCACGAAAGDECLCDALEAYAAQCRHAGLVLHWRTPTLCAVGCPQDRGYVFDECGPPCPKTCFNHAVPLGVLEAHCFKPCVPGCQCPAGLVEHQAHCILPEACPRTGDM</sequence>
<dbReference type="GO" id="GO:0005615">
    <property type="term" value="C:extracellular space"/>
    <property type="evidence" value="ECO:0007669"/>
    <property type="project" value="Ensembl"/>
</dbReference>
<evidence type="ECO:0000256" key="2">
    <source>
        <dbReference type="ARBA" id="ARBA00022525"/>
    </source>
</evidence>
<dbReference type="Gene3D" id="2.10.70.10">
    <property type="entry name" value="Complement Module, domain 1"/>
    <property type="match status" value="3"/>
</dbReference>
<organism evidence="8 9">
    <name type="scientific">Sphenodon punctatus</name>
    <name type="common">Tuatara</name>
    <name type="synonym">Hatteria punctata</name>
    <dbReference type="NCBI Taxonomy" id="8508"/>
    <lineage>
        <taxon>Eukaryota</taxon>
        <taxon>Metazoa</taxon>
        <taxon>Chordata</taxon>
        <taxon>Craniata</taxon>
        <taxon>Vertebrata</taxon>
        <taxon>Euteleostomi</taxon>
        <taxon>Lepidosauria</taxon>
        <taxon>Sphenodontia</taxon>
        <taxon>Sphenodontidae</taxon>
        <taxon>Sphenodon</taxon>
    </lineage>
</organism>
<feature type="domain" description="VWFD" evidence="7">
    <location>
        <begin position="970"/>
        <end position="1139"/>
    </location>
</feature>
<dbReference type="Proteomes" id="UP000694392">
    <property type="component" value="Unplaced"/>
</dbReference>
<dbReference type="PANTHER" id="PTHR46698:SF2">
    <property type="entry name" value="KIELIN_CHORDIN-LIKE PROTEIN"/>
    <property type="match status" value="1"/>
</dbReference>
<dbReference type="Ensembl" id="ENSSPUT00000010023.1">
    <property type="protein sequence ID" value="ENSSPUP00000009396.1"/>
    <property type="gene ID" value="ENSSPUG00000007280.1"/>
</dbReference>
<evidence type="ECO:0000256" key="5">
    <source>
        <dbReference type="ARBA" id="ARBA00023157"/>
    </source>
</evidence>
<gene>
    <name evidence="8" type="primary">KCP</name>
</gene>
<dbReference type="InterPro" id="IPR001007">
    <property type="entry name" value="VWF_dom"/>
</dbReference>
<evidence type="ECO:0000259" key="6">
    <source>
        <dbReference type="PROSITE" id="PS50184"/>
    </source>
</evidence>
<dbReference type="SMART" id="SM00216">
    <property type="entry name" value="VWD"/>
    <property type="match status" value="1"/>
</dbReference>
<dbReference type="SUPFAM" id="SSF57567">
    <property type="entry name" value="Serine protease inhibitors"/>
    <property type="match status" value="1"/>
</dbReference>
<dbReference type="Pfam" id="PF23334">
    <property type="entry name" value="VWC2L_2nd"/>
    <property type="match status" value="3"/>
</dbReference>
<dbReference type="InterPro" id="IPR052424">
    <property type="entry name" value="Kielin_Chordin-BMP_Reg"/>
</dbReference>
<dbReference type="GO" id="GO:0030513">
    <property type="term" value="P:positive regulation of BMP signaling pathway"/>
    <property type="evidence" value="ECO:0007669"/>
    <property type="project" value="Ensembl"/>
</dbReference>
<dbReference type="PROSITE" id="PS51233">
    <property type="entry name" value="VWFD"/>
    <property type="match status" value="1"/>
</dbReference>
<feature type="domain" description="VWFC" evidence="6">
    <location>
        <begin position="384"/>
        <end position="443"/>
    </location>
</feature>
<dbReference type="InterPro" id="IPR014853">
    <property type="entry name" value="VWF/SSPO/ZAN-like_Cys-rich_dom"/>
</dbReference>
<keyword evidence="3" id="KW-0732">Signal</keyword>
<keyword evidence="2" id="KW-0964">Secreted</keyword>
<protein>
    <submittedName>
        <fullName evidence="8">Kielin cysteine rich BMP regulator</fullName>
    </submittedName>
</protein>
<feature type="domain" description="VWFC" evidence="6">
    <location>
        <begin position="325"/>
        <end position="384"/>
    </location>
</feature>
<evidence type="ECO:0000259" key="7">
    <source>
        <dbReference type="PROSITE" id="PS51233"/>
    </source>
</evidence>
<dbReference type="InterPro" id="IPR001846">
    <property type="entry name" value="VWF_type-D"/>
</dbReference>
<comment type="subcellular location">
    <subcellularLocation>
        <location evidence="1">Secreted</location>
    </subcellularLocation>
</comment>
<dbReference type="PROSITE" id="PS50184">
    <property type="entry name" value="VWFC_2"/>
    <property type="match status" value="7"/>
</dbReference>
<feature type="domain" description="VWFC" evidence="6">
    <location>
        <begin position="621"/>
        <end position="678"/>
    </location>
</feature>
<feature type="domain" description="VWFC" evidence="6">
    <location>
        <begin position="755"/>
        <end position="814"/>
    </location>
</feature>
<evidence type="ECO:0000256" key="3">
    <source>
        <dbReference type="ARBA" id="ARBA00022729"/>
    </source>
</evidence>
<keyword evidence="5" id="KW-1015">Disulfide bond</keyword>
<keyword evidence="4" id="KW-0677">Repeat</keyword>
<dbReference type="InterPro" id="IPR036084">
    <property type="entry name" value="Ser_inhib-like_sf"/>
</dbReference>
<dbReference type="GeneTree" id="ENSGT00940000160243"/>
<feature type="domain" description="VWFC" evidence="6">
    <location>
        <begin position="906"/>
        <end position="966"/>
    </location>
</feature>
<dbReference type="Pfam" id="PF00094">
    <property type="entry name" value="VWD"/>
    <property type="match status" value="1"/>
</dbReference>
<evidence type="ECO:0000313" key="8">
    <source>
        <dbReference type="Ensembl" id="ENSSPUP00000009396.1"/>
    </source>
</evidence>
<reference evidence="8" key="1">
    <citation type="submission" date="2025-08" db="UniProtKB">
        <authorList>
            <consortium name="Ensembl"/>
        </authorList>
    </citation>
    <scope>IDENTIFICATION</scope>
</reference>
<dbReference type="Pfam" id="PF00093">
    <property type="entry name" value="VWC"/>
    <property type="match status" value="3"/>
</dbReference>
<dbReference type="Pfam" id="PF08742">
    <property type="entry name" value="C8"/>
    <property type="match status" value="1"/>
</dbReference>